<dbReference type="Gene3D" id="1.10.10.10">
    <property type="entry name" value="Winged helix-like DNA-binding domain superfamily/Winged helix DNA-binding domain"/>
    <property type="match status" value="1"/>
</dbReference>
<gene>
    <name evidence="6" type="ORF">CYR34_18650</name>
</gene>
<evidence type="ECO:0000313" key="6">
    <source>
        <dbReference type="EMBL" id="PLR44743.1"/>
    </source>
</evidence>
<dbReference type="GO" id="GO:0003700">
    <property type="term" value="F:DNA-binding transcription factor activity"/>
    <property type="evidence" value="ECO:0007669"/>
    <property type="project" value="InterPro"/>
</dbReference>
<proteinExistence type="inferred from homology"/>
<keyword evidence="7" id="KW-1185">Reference proteome</keyword>
<reference evidence="6 7" key="1">
    <citation type="submission" date="2017-12" db="EMBL/GenBank/DDBJ databases">
        <title>Characterization of six clinical isolates of Enterochimera gen. nov., a novel genus of the Yersiniaciae family and the three species Enterochimera arupensis sp. nov., Enterochimera coloradensis sp. nov, and Enterochimera californica sp. nov.</title>
        <authorList>
            <person name="Rossi A."/>
            <person name="Fisher M."/>
        </authorList>
    </citation>
    <scope>NUCLEOTIDE SEQUENCE [LARGE SCALE GENOMIC DNA]</scope>
    <source>
        <strain evidence="6 7">2016Iso1</strain>
    </source>
</reference>
<evidence type="ECO:0000256" key="4">
    <source>
        <dbReference type="ARBA" id="ARBA00023163"/>
    </source>
</evidence>
<dbReference type="InterPro" id="IPR036388">
    <property type="entry name" value="WH-like_DNA-bd_sf"/>
</dbReference>
<keyword evidence="4" id="KW-0804">Transcription</keyword>
<dbReference type="SUPFAM" id="SSF46785">
    <property type="entry name" value="Winged helix' DNA-binding domain"/>
    <property type="match status" value="1"/>
</dbReference>
<dbReference type="InterPro" id="IPR036390">
    <property type="entry name" value="WH_DNA-bd_sf"/>
</dbReference>
<evidence type="ECO:0000313" key="7">
    <source>
        <dbReference type="Proteomes" id="UP000234626"/>
    </source>
</evidence>
<dbReference type="RefSeq" id="WP_072926688.1">
    <property type="nucleotide sequence ID" value="NZ_JAWJZE010000003.1"/>
</dbReference>
<dbReference type="PANTHER" id="PTHR30126">
    <property type="entry name" value="HTH-TYPE TRANSCRIPTIONAL REGULATOR"/>
    <property type="match status" value="1"/>
</dbReference>
<dbReference type="EMBL" id="PJZK01000025">
    <property type="protein sequence ID" value="PLR44743.1"/>
    <property type="molecule type" value="Genomic_DNA"/>
</dbReference>
<dbReference type="Proteomes" id="UP000234626">
    <property type="component" value="Unassembled WGS sequence"/>
</dbReference>
<keyword evidence="3" id="KW-0238">DNA-binding</keyword>
<comment type="similarity">
    <text evidence="1">Belongs to the LysR transcriptional regulatory family.</text>
</comment>
<dbReference type="PROSITE" id="PS50931">
    <property type="entry name" value="HTH_LYSR"/>
    <property type="match status" value="1"/>
</dbReference>
<comment type="caution">
    <text evidence="6">The sequence shown here is derived from an EMBL/GenBank/DDBJ whole genome shotgun (WGS) entry which is preliminary data.</text>
</comment>
<dbReference type="OrthoDB" id="6630739at2"/>
<evidence type="ECO:0000259" key="5">
    <source>
        <dbReference type="PROSITE" id="PS50931"/>
    </source>
</evidence>
<keyword evidence="2" id="KW-0805">Transcription regulation</keyword>
<sequence length="284" mass="32679">MGIFLAKKMKYFIVTMEEKSFSKAAEVLCITRSPLNKVICELEEVLGGKLFHRTYNDLEPTKLAWEYYNKCKSAYRYLNAIEYECYHRTKKIPVTIKFDISVPQILFQHITMAIGAEGLEAACERALISIADVENMFDKKDQIIVSLRALPFLSGIAVEKWPGGDFVIVGNQQQQNKNGPFKISLWKDDYSDIMWQSVKAHIHTLAQDIDVLENDFDIVKLLYCLKTGKCGAVLTHKIAAMYAMQNMPLQVIEKLHPYVHLYHNLHKESMPGRDKLKKIINLFI</sequence>
<feature type="domain" description="HTH lysR-type" evidence="5">
    <location>
        <begin position="4"/>
        <end position="61"/>
    </location>
</feature>
<evidence type="ECO:0000256" key="2">
    <source>
        <dbReference type="ARBA" id="ARBA00023015"/>
    </source>
</evidence>
<organism evidence="6 7">
    <name type="scientific">Chimaeribacter arupi</name>
    <dbReference type="NCBI Taxonomy" id="2060066"/>
    <lineage>
        <taxon>Bacteria</taxon>
        <taxon>Pseudomonadati</taxon>
        <taxon>Pseudomonadota</taxon>
        <taxon>Gammaproteobacteria</taxon>
        <taxon>Enterobacterales</taxon>
        <taxon>Yersiniaceae</taxon>
        <taxon>Chimaeribacter</taxon>
    </lineage>
</organism>
<evidence type="ECO:0000256" key="1">
    <source>
        <dbReference type="ARBA" id="ARBA00009437"/>
    </source>
</evidence>
<dbReference type="GO" id="GO:0000976">
    <property type="term" value="F:transcription cis-regulatory region binding"/>
    <property type="evidence" value="ECO:0007669"/>
    <property type="project" value="TreeGrafter"/>
</dbReference>
<protein>
    <recommendedName>
        <fullName evidence="5">HTH lysR-type domain-containing protein</fullName>
    </recommendedName>
</protein>
<dbReference type="Pfam" id="PF00126">
    <property type="entry name" value="HTH_1"/>
    <property type="match status" value="1"/>
</dbReference>
<accession>A0A2N5EII7</accession>
<dbReference type="InterPro" id="IPR000847">
    <property type="entry name" value="LysR_HTH_N"/>
</dbReference>
<name>A0A2N5EII7_9GAMM</name>
<evidence type="ECO:0000256" key="3">
    <source>
        <dbReference type="ARBA" id="ARBA00023125"/>
    </source>
</evidence>
<dbReference type="PANTHER" id="PTHR30126:SF40">
    <property type="entry name" value="HTH-TYPE TRANSCRIPTIONAL REGULATOR GLTR"/>
    <property type="match status" value="1"/>
</dbReference>
<dbReference type="AlphaFoldDB" id="A0A2N5EII7"/>